<evidence type="ECO:0000256" key="4">
    <source>
        <dbReference type="RuleBase" id="RU361201"/>
    </source>
</evidence>
<dbReference type="Pfam" id="PF04110">
    <property type="entry name" value="APG12"/>
    <property type="match status" value="1"/>
</dbReference>
<protein>
    <recommendedName>
        <fullName evidence="4">Ubiquitin-like protein ATG12</fullName>
    </recommendedName>
</protein>
<dbReference type="VEuPathDB" id="ToxoDB:BESB_018700"/>
<dbReference type="GO" id="GO:0034727">
    <property type="term" value="P:piecemeal microautophagy of the nucleus"/>
    <property type="evidence" value="ECO:0007669"/>
    <property type="project" value="TreeGrafter"/>
</dbReference>
<keyword evidence="1 4" id="KW-1017">Isopeptide bond</keyword>
<dbReference type="GO" id="GO:0034274">
    <property type="term" value="C:Atg12-Atg5-Atg16 complex"/>
    <property type="evidence" value="ECO:0007669"/>
    <property type="project" value="TreeGrafter"/>
</dbReference>
<dbReference type="KEGG" id="bbes:BESB_018700"/>
<keyword evidence="2 4" id="KW-0833">Ubl conjugation pathway</keyword>
<proteinExistence type="inferred from homology"/>
<accession>A0A2A9MAY6</accession>
<dbReference type="Gene3D" id="3.10.20.90">
    <property type="entry name" value="Phosphatidylinositol 3-kinase Catalytic Subunit, Chain A, domain 1"/>
    <property type="match status" value="1"/>
</dbReference>
<dbReference type="GO" id="GO:0061723">
    <property type="term" value="P:glycophagy"/>
    <property type="evidence" value="ECO:0007669"/>
    <property type="project" value="TreeGrafter"/>
</dbReference>
<dbReference type="STRING" id="94643.A0A2A9MAY6"/>
<evidence type="ECO:0000313" key="6">
    <source>
        <dbReference type="EMBL" id="PFH32552.1"/>
    </source>
</evidence>
<dbReference type="EMBL" id="NWUJ01000011">
    <property type="protein sequence ID" value="PFH32552.1"/>
    <property type="molecule type" value="Genomic_DNA"/>
</dbReference>
<dbReference type="GO" id="GO:0000421">
    <property type="term" value="C:autophagosome membrane"/>
    <property type="evidence" value="ECO:0007669"/>
    <property type="project" value="TreeGrafter"/>
</dbReference>
<dbReference type="OrthoDB" id="349020at2759"/>
<evidence type="ECO:0000313" key="7">
    <source>
        <dbReference type="Proteomes" id="UP000224006"/>
    </source>
</evidence>
<dbReference type="GO" id="GO:0000045">
    <property type="term" value="P:autophagosome assembly"/>
    <property type="evidence" value="ECO:0007669"/>
    <property type="project" value="InterPro"/>
</dbReference>
<sequence>MVPDSPPSSDLSAAYAGQRGVERIALPARVTACQLGVAPHEAEDGAPLAAGFAILATSSGHFIDPSSGRFVLSESDQGDLEELEAISSSTSSSGNDDASLLQSDSGRQSPSLLDSRSELGGLAAEDEFFRVEETSGSEGPFPAFRGAECRAAARRSLDFCDSPRAQDREDAERSRAIEGDGGAACSGEPAEGLRPRGSRPAGPRGEDGECAAHAPEEDFRSPVGGSGAGRSSVQKPGAGQEEVMGSASPGPAPSVPPSGVACEAVRVRAAGTPSRREEKRDFEADSQPPSAEAGRRPSPAFEPRTFAALPKSGRGGGAPRPHASGAAAAESGEVEADGDRPRSAGAQSQLAHVPRVAGSGGREEEGSEDEEEFESPQEDLDSHSAGDSSVARGGTPSSDSLAGRGGDASAAASLFEGGERPRALPSLERTRRAAGLPEGDFPRDAATSEPHATDASAAGCAEPRKHRGSAASRVMPPSSCYESDTECAELSAHAGGGECAAGHAAHAAARALQPSGAPDCAAAARKPRDRHEARNQRNVSGERETMTASEADEACPHGGCRRHEGDLQLCWEPQFDAAWSVETHLVGLRDFKVHICLSNVGGAARLRVSRFKVDAYQRFDAVISFLKKALKKDLLYVYVNNFIQPQPDEFVADLFKAFGVGGSLMVSYCYTPAY</sequence>
<dbReference type="GO" id="GO:0019776">
    <property type="term" value="F:Atg8-family ligase activity"/>
    <property type="evidence" value="ECO:0007669"/>
    <property type="project" value="TreeGrafter"/>
</dbReference>
<feature type="compositionally biased region" description="Basic and acidic residues" evidence="5">
    <location>
        <begin position="529"/>
        <end position="545"/>
    </location>
</feature>
<dbReference type="InterPro" id="IPR029071">
    <property type="entry name" value="Ubiquitin-like_domsf"/>
</dbReference>
<dbReference type="CDD" id="cd01612">
    <property type="entry name" value="Ubl_ATG12"/>
    <property type="match status" value="1"/>
</dbReference>
<feature type="compositionally biased region" description="Polar residues" evidence="5">
    <location>
        <begin position="94"/>
        <end position="114"/>
    </location>
</feature>
<dbReference type="PANTHER" id="PTHR13385:SF0">
    <property type="entry name" value="UBIQUITIN-LIKE PROTEIN ATG12"/>
    <property type="match status" value="1"/>
</dbReference>
<evidence type="ECO:0000256" key="5">
    <source>
        <dbReference type="SAM" id="MobiDB-lite"/>
    </source>
</evidence>
<gene>
    <name evidence="6" type="ORF">BESB_018700</name>
</gene>
<evidence type="ECO:0000256" key="1">
    <source>
        <dbReference type="ARBA" id="ARBA00022499"/>
    </source>
</evidence>
<dbReference type="GO" id="GO:0000422">
    <property type="term" value="P:autophagy of mitochondrion"/>
    <property type="evidence" value="ECO:0007669"/>
    <property type="project" value="TreeGrafter"/>
</dbReference>
<comment type="caution">
    <text evidence="6">The sequence shown here is derived from an EMBL/GenBank/DDBJ whole genome shotgun (WGS) entry which is preliminary data.</text>
</comment>
<dbReference type="Proteomes" id="UP000224006">
    <property type="component" value="Chromosome X"/>
</dbReference>
<name>A0A2A9MAY6_BESBE</name>
<dbReference type="SUPFAM" id="SSF54236">
    <property type="entry name" value="Ubiquitin-like"/>
    <property type="match status" value="1"/>
</dbReference>
<evidence type="ECO:0000256" key="3">
    <source>
        <dbReference type="ARBA" id="ARBA00023006"/>
    </source>
</evidence>
<feature type="compositionally biased region" description="Low complexity" evidence="5">
    <location>
        <begin position="319"/>
        <end position="331"/>
    </location>
</feature>
<comment type="subunit">
    <text evidence="4">Forms a conjugate with ATG5.</text>
</comment>
<feature type="compositionally biased region" description="Basic and acidic residues" evidence="5">
    <location>
        <begin position="164"/>
        <end position="178"/>
    </location>
</feature>
<keyword evidence="7" id="KW-1185">Reference proteome</keyword>
<dbReference type="GeneID" id="40306931"/>
<feature type="compositionally biased region" description="Acidic residues" evidence="5">
    <location>
        <begin position="365"/>
        <end position="379"/>
    </location>
</feature>
<feature type="region of interest" description="Disordered" evidence="5">
    <location>
        <begin position="513"/>
        <end position="557"/>
    </location>
</feature>
<feature type="compositionally biased region" description="Low complexity" evidence="5">
    <location>
        <begin position="397"/>
        <end position="414"/>
    </location>
</feature>
<feature type="region of interest" description="Disordered" evidence="5">
    <location>
        <begin position="84"/>
        <end position="118"/>
    </location>
</feature>
<feature type="region of interest" description="Disordered" evidence="5">
    <location>
        <begin position="156"/>
        <end position="480"/>
    </location>
</feature>
<dbReference type="GO" id="GO:0097352">
    <property type="term" value="P:autophagosome maturation"/>
    <property type="evidence" value="ECO:0007669"/>
    <property type="project" value="TreeGrafter"/>
</dbReference>
<dbReference type="InterPro" id="IPR007242">
    <property type="entry name" value="Atg12"/>
</dbReference>
<reference evidence="6 7" key="1">
    <citation type="submission" date="2017-09" db="EMBL/GenBank/DDBJ databases">
        <title>Genome sequencing of Besnoitia besnoiti strain Bb-Ger1.</title>
        <authorList>
            <person name="Schares G."/>
            <person name="Venepally P."/>
            <person name="Lorenzi H.A."/>
        </authorList>
    </citation>
    <scope>NUCLEOTIDE SEQUENCE [LARGE SCALE GENOMIC DNA]</scope>
    <source>
        <strain evidence="6 7">Bb-Ger1</strain>
    </source>
</reference>
<dbReference type="AlphaFoldDB" id="A0A2A9MAY6"/>
<feature type="compositionally biased region" description="Basic and acidic residues" evidence="5">
    <location>
        <begin position="274"/>
        <end position="283"/>
    </location>
</feature>
<organism evidence="6 7">
    <name type="scientific">Besnoitia besnoiti</name>
    <name type="common">Apicomplexan protozoan</name>
    <dbReference type="NCBI Taxonomy" id="94643"/>
    <lineage>
        <taxon>Eukaryota</taxon>
        <taxon>Sar</taxon>
        <taxon>Alveolata</taxon>
        <taxon>Apicomplexa</taxon>
        <taxon>Conoidasida</taxon>
        <taxon>Coccidia</taxon>
        <taxon>Eucoccidiorida</taxon>
        <taxon>Eimeriorina</taxon>
        <taxon>Sarcocystidae</taxon>
        <taxon>Besnoitia</taxon>
    </lineage>
</organism>
<dbReference type="GO" id="GO:0034045">
    <property type="term" value="C:phagophore assembly site membrane"/>
    <property type="evidence" value="ECO:0007669"/>
    <property type="project" value="TreeGrafter"/>
</dbReference>
<dbReference type="RefSeq" id="XP_029216561.1">
    <property type="nucleotide sequence ID" value="XM_029360585.1"/>
</dbReference>
<comment type="similarity">
    <text evidence="4">Belongs to the ATG12 family.</text>
</comment>
<dbReference type="PANTHER" id="PTHR13385">
    <property type="entry name" value="AUTOPHAGY PROTEIN 12"/>
    <property type="match status" value="1"/>
</dbReference>
<keyword evidence="3 4" id="KW-0072">Autophagy</keyword>
<evidence type="ECO:0000256" key="2">
    <source>
        <dbReference type="ARBA" id="ARBA00022786"/>
    </source>
</evidence>